<evidence type="ECO:0000259" key="1">
    <source>
        <dbReference type="Pfam" id="PF07110"/>
    </source>
</evidence>
<reference evidence="2" key="2">
    <citation type="submission" date="2020-09" db="EMBL/GenBank/DDBJ databases">
        <authorList>
            <person name="Sun Q."/>
            <person name="Zhou Y."/>
        </authorList>
    </citation>
    <scope>NUCLEOTIDE SEQUENCE</scope>
    <source>
        <strain evidence="2">CGMCC 1.12408</strain>
    </source>
</reference>
<organism evidence="2 3">
    <name type="scientific">Ornithinibacillus halotolerans</name>
    <dbReference type="NCBI Taxonomy" id="1274357"/>
    <lineage>
        <taxon>Bacteria</taxon>
        <taxon>Bacillati</taxon>
        <taxon>Bacillota</taxon>
        <taxon>Bacilli</taxon>
        <taxon>Bacillales</taxon>
        <taxon>Bacillaceae</taxon>
        <taxon>Ornithinibacillus</taxon>
    </lineage>
</organism>
<protein>
    <recommendedName>
        <fullName evidence="1">EthD domain-containing protein</fullName>
    </recommendedName>
</protein>
<dbReference type="RefSeq" id="WP_188386218.1">
    <property type="nucleotide sequence ID" value="NZ_BMEY01000030.1"/>
</dbReference>
<dbReference type="InterPro" id="IPR011008">
    <property type="entry name" value="Dimeric_a/b-barrel"/>
</dbReference>
<dbReference type="NCBIfam" id="TIGR02118">
    <property type="entry name" value="EthD family reductase"/>
    <property type="match status" value="1"/>
</dbReference>
<name>A0A916SB05_9BACI</name>
<dbReference type="AlphaFoldDB" id="A0A916SB05"/>
<comment type="caution">
    <text evidence="2">The sequence shown here is derived from an EMBL/GenBank/DDBJ whole genome shotgun (WGS) entry which is preliminary data.</text>
</comment>
<accession>A0A916SB05</accession>
<dbReference type="GO" id="GO:0016491">
    <property type="term" value="F:oxidoreductase activity"/>
    <property type="evidence" value="ECO:0007669"/>
    <property type="project" value="InterPro"/>
</dbReference>
<sequence>MAKMVIMYEQPKDKEKFDEHYFNVHVPLGKKLPNIINSSVERVVDSQNTDLNLYLITIIEFENLEKLKEAFESPEARENEADFQNFFHFLEKPPIITIID</sequence>
<reference evidence="2" key="1">
    <citation type="journal article" date="2014" name="Int. J. Syst. Evol. Microbiol.">
        <title>Complete genome sequence of Corynebacterium casei LMG S-19264T (=DSM 44701T), isolated from a smear-ripened cheese.</title>
        <authorList>
            <consortium name="US DOE Joint Genome Institute (JGI-PGF)"/>
            <person name="Walter F."/>
            <person name="Albersmeier A."/>
            <person name="Kalinowski J."/>
            <person name="Ruckert C."/>
        </authorList>
    </citation>
    <scope>NUCLEOTIDE SEQUENCE</scope>
    <source>
        <strain evidence="2">CGMCC 1.12408</strain>
    </source>
</reference>
<keyword evidence="3" id="KW-1185">Reference proteome</keyword>
<feature type="domain" description="EthD" evidence="1">
    <location>
        <begin position="11"/>
        <end position="87"/>
    </location>
</feature>
<dbReference type="Proteomes" id="UP000613512">
    <property type="component" value="Unassembled WGS sequence"/>
</dbReference>
<dbReference type="InterPro" id="IPR009799">
    <property type="entry name" value="EthD_dom"/>
</dbReference>
<proteinExistence type="predicted"/>
<dbReference type="SUPFAM" id="SSF54909">
    <property type="entry name" value="Dimeric alpha+beta barrel"/>
    <property type="match status" value="1"/>
</dbReference>
<evidence type="ECO:0000313" key="3">
    <source>
        <dbReference type="Proteomes" id="UP000613512"/>
    </source>
</evidence>
<dbReference type="Pfam" id="PF07110">
    <property type="entry name" value="EthD"/>
    <property type="match status" value="1"/>
</dbReference>
<dbReference type="EMBL" id="BMEY01000030">
    <property type="protein sequence ID" value="GGA91560.1"/>
    <property type="molecule type" value="Genomic_DNA"/>
</dbReference>
<evidence type="ECO:0000313" key="2">
    <source>
        <dbReference type="EMBL" id="GGA91560.1"/>
    </source>
</evidence>
<dbReference type="Gene3D" id="3.30.70.100">
    <property type="match status" value="1"/>
</dbReference>
<gene>
    <name evidence="2" type="ORF">GCM10008025_37580</name>
</gene>